<feature type="transmembrane region" description="Helical" evidence="1">
    <location>
        <begin position="216"/>
        <end position="234"/>
    </location>
</feature>
<evidence type="ECO:0000256" key="1">
    <source>
        <dbReference type="SAM" id="Phobius"/>
    </source>
</evidence>
<dbReference type="AlphaFoldDB" id="A0A1W0WMM3"/>
<dbReference type="PANTHER" id="PTHR21824">
    <property type="entry name" value="TRANSMEMBRANE PROTEIN 177"/>
    <property type="match status" value="1"/>
</dbReference>
<gene>
    <name evidence="2" type="ORF">BV898_09436</name>
</gene>
<keyword evidence="1 2" id="KW-0812">Transmembrane</keyword>
<dbReference type="InterPro" id="IPR026620">
    <property type="entry name" value="TMEM177"/>
</dbReference>
<comment type="caution">
    <text evidence="2">The sequence shown here is derived from an EMBL/GenBank/DDBJ whole genome shotgun (WGS) entry which is preliminary data.</text>
</comment>
<dbReference type="EMBL" id="MTYJ01000074">
    <property type="protein sequence ID" value="OQV16445.1"/>
    <property type="molecule type" value="Genomic_DNA"/>
</dbReference>
<accession>A0A1W0WMM3</accession>
<dbReference type="PANTHER" id="PTHR21824:SF4">
    <property type="entry name" value="TRANSMEMBRANE PROTEIN 177"/>
    <property type="match status" value="1"/>
</dbReference>
<dbReference type="OrthoDB" id="110174at2759"/>
<keyword evidence="3" id="KW-1185">Reference proteome</keyword>
<keyword evidence="1" id="KW-1133">Transmembrane helix</keyword>
<dbReference type="Proteomes" id="UP000192578">
    <property type="component" value="Unassembled WGS sequence"/>
</dbReference>
<protein>
    <submittedName>
        <fullName evidence="2">Transmembrane protein 177</fullName>
    </submittedName>
</protein>
<keyword evidence="1" id="KW-0472">Membrane</keyword>
<sequence length="340" mass="37947">MSAANRFAQGRGLLHYLGTEPGRTKLFFASGVAGLASALLVGVPHAPAINWMKNTLQMYKDGYPVKLSPSVIDLAAEVLADLKVKERDAKTIRWFTAFGFDPIHKGATHLRSGAIIGIPRTFSYNSPEDVDRSLIKLHRDISIPWKTEAGEALMAGIIYSDKARKFAIAREVVGVDSYHVITKFFAVGLVIPSVSSLLARLDDRIQLYRYPLRMRVAWFSAWSVVAVLAVAATWDAVCRYYESDADRTVAAMGVEYLEGGVEYYAKRLLMNRALRELLGKEGRDTYSEAGDVRYLLWEPRLPLTQQRAFFEKKLAAARSAQVVAEVKQNENEDSREAKPV</sequence>
<evidence type="ECO:0000313" key="3">
    <source>
        <dbReference type="Proteomes" id="UP000192578"/>
    </source>
</evidence>
<feature type="transmembrane region" description="Helical" evidence="1">
    <location>
        <begin position="26"/>
        <end position="43"/>
    </location>
</feature>
<organism evidence="2 3">
    <name type="scientific">Hypsibius exemplaris</name>
    <name type="common">Freshwater tardigrade</name>
    <dbReference type="NCBI Taxonomy" id="2072580"/>
    <lineage>
        <taxon>Eukaryota</taxon>
        <taxon>Metazoa</taxon>
        <taxon>Ecdysozoa</taxon>
        <taxon>Tardigrada</taxon>
        <taxon>Eutardigrada</taxon>
        <taxon>Parachela</taxon>
        <taxon>Hypsibioidea</taxon>
        <taxon>Hypsibiidae</taxon>
        <taxon>Hypsibius</taxon>
    </lineage>
</organism>
<evidence type="ECO:0000313" key="2">
    <source>
        <dbReference type="EMBL" id="OQV16445.1"/>
    </source>
</evidence>
<proteinExistence type="predicted"/>
<dbReference type="GO" id="GO:0016020">
    <property type="term" value="C:membrane"/>
    <property type="evidence" value="ECO:0007669"/>
    <property type="project" value="TreeGrafter"/>
</dbReference>
<reference evidence="3" key="1">
    <citation type="submission" date="2017-01" db="EMBL/GenBank/DDBJ databases">
        <title>Comparative genomics of anhydrobiosis in the tardigrade Hypsibius dujardini.</title>
        <authorList>
            <person name="Yoshida Y."/>
            <person name="Koutsovoulos G."/>
            <person name="Laetsch D."/>
            <person name="Stevens L."/>
            <person name="Kumar S."/>
            <person name="Horikawa D."/>
            <person name="Ishino K."/>
            <person name="Komine S."/>
            <person name="Tomita M."/>
            <person name="Blaxter M."/>
            <person name="Arakawa K."/>
        </authorList>
    </citation>
    <scope>NUCLEOTIDE SEQUENCE [LARGE SCALE GENOMIC DNA]</scope>
    <source>
        <strain evidence="3">Z151</strain>
    </source>
</reference>
<name>A0A1W0WMM3_HYPEX</name>